<dbReference type="EMBL" id="AP025315">
    <property type="protein sequence ID" value="BDD11752.1"/>
    <property type="molecule type" value="Genomic_DNA"/>
</dbReference>
<dbReference type="RefSeq" id="WP_338394864.1">
    <property type="nucleotide sequence ID" value="NZ_AP025315.1"/>
</dbReference>
<name>A0AAU9D277_9BACT</name>
<geneLocation type="plasmid" evidence="1 2">
    <name>pFA1</name>
</geneLocation>
<proteinExistence type="predicted"/>
<protein>
    <submittedName>
        <fullName evidence="1">Uncharacterized protein</fullName>
    </submittedName>
</protein>
<accession>A0AAU9D277</accession>
<dbReference type="AlphaFoldDB" id="A0AAU9D277"/>
<keyword evidence="1" id="KW-0614">Plasmid</keyword>
<evidence type="ECO:0000313" key="1">
    <source>
        <dbReference type="EMBL" id="BDD11752.1"/>
    </source>
</evidence>
<organism evidence="1 2">
    <name type="scientific">Fulvitalea axinellae</name>
    <dbReference type="NCBI Taxonomy" id="1182444"/>
    <lineage>
        <taxon>Bacteria</taxon>
        <taxon>Pseudomonadati</taxon>
        <taxon>Bacteroidota</taxon>
        <taxon>Cytophagia</taxon>
        <taxon>Cytophagales</taxon>
        <taxon>Persicobacteraceae</taxon>
        <taxon>Fulvitalea</taxon>
    </lineage>
</organism>
<dbReference type="Proteomes" id="UP001348817">
    <property type="component" value="Plasmid pFA1"/>
</dbReference>
<reference evidence="1 2" key="1">
    <citation type="submission" date="2021-12" db="EMBL/GenBank/DDBJ databases">
        <title>Genome sequencing of bacteria with rrn-lacking chromosome and rrn-plasmid.</title>
        <authorList>
            <person name="Anda M."/>
            <person name="Iwasaki W."/>
        </authorList>
    </citation>
    <scope>NUCLEOTIDE SEQUENCE [LARGE SCALE GENOMIC DNA]</scope>
    <source>
        <strain evidence="1 2">DSM 100852</strain>
        <plasmid evidence="1 2">pFA1</plasmid>
    </source>
</reference>
<evidence type="ECO:0000313" key="2">
    <source>
        <dbReference type="Proteomes" id="UP001348817"/>
    </source>
</evidence>
<keyword evidence="2" id="KW-1185">Reference proteome</keyword>
<gene>
    <name evidence="1" type="ORF">FUAX_41840</name>
</gene>
<sequence length="120" mass="13123">MKKEDLIADIAKRHKELTASPMNNTSFCQPLEGNEAQFVVSWNHNAPKTVMLYVYNGKCEFSYGPNGKQDNPTIFMDSQDGNAGSISKIVKLTGGSVAVDLKTYICLKGVSSFNVVGVSW</sequence>
<dbReference type="KEGG" id="fax:FUAX_41840"/>